<accession>A0ABV1U5S9</accession>
<dbReference type="Proteomes" id="UP001470023">
    <property type="component" value="Unassembled WGS sequence"/>
</dbReference>
<comment type="caution">
    <text evidence="2">The sequence shown here is derived from an EMBL/GenBank/DDBJ whole genome shotgun (WGS) entry which is preliminary data.</text>
</comment>
<sequence>MAVPAVTGDARPPSPARPRTRSSATAVKYRRSTALFARSRSADTGGATSGASVTGRMRRCVGIAARMRCGGASSPLRFPASTGSLMNAMSRSPAKASGETWAVSRRSAGLKRAASPVLFSFRTSPVTARTSSTRLAGDRLAGNCGDSAAGAVTAATGTSRRADADGPPPPGPSDQQRQAQHGEQDIALLIKRPDQGHTDQAGQPQRRQRQSDGRHRQTAPPRPVRQGQETAE</sequence>
<evidence type="ECO:0000313" key="2">
    <source>
        <dbReference type="EMBL" id="MER6428700.1"/>
    </source>
</evidence>
<feature type="region of interest" description="Disordered" evidence="1">
    <location>
        <begin position="1"/>
        <end position="28"/>
    </location>
</feature>
<evidence type="ECO:0000256" key="1">
    <source>
        <dbReference type="SAM" id="MobiDB-lite"/>
    </source>
</evidence>
<dbReference type="RefSeq" id="WP_352063529.1">
    <property type="nucleotide sequence ID" value="NZ_JBEPAZ010000009.1"/>
</dbReference>
<dbReference type="EMBL" id="JBEPAZ010000009">
    <property type="protein sequence ID" value="MER6428700.1"/>
    <property type="molecule type" value="Genomic_DNA"/>
</dbReference>
<organism evidence="2 3">
    <name type="scientific">Streptomyces sp. 900105245</name>
    <dbReference type="NCBI Taxonomy" id="3154379"/>
    <lineage>
        <taxon>Bacteria</taxon>
        <taxon>Bacillati</taxon>
        <taxon>Actinomycetota</taxon>
        <taxon>Actinomycetes</taxon>
        <taxon>Kitasatosporales</taxon>
        <taxon>Streptomycetaceae</taxon>
        <taxon>Streptomyces</taxon>
    </lineage>
</organism>
<proteinExistence type="predicted"/>
<evidence type="ECO:0000313" key="3">
    <source>
        <dbReference type="Proteomes" id="UP001470023"/>
    </source>
</evidence>
<reference evidence="2 3" key="1">
    <citation type="submission" date="2024-06" db="EMBL/GenBank/DDBJ databases">
        <title>The Natural Products Discovery Center: Release of the First 8490 Sequenced Strains for Exploring Actinobacteria Biosynthetic Diversity.</title>
        <authorList>
            <person name="Kalkreuter E."/>
            <person name="Kautsar S.A."/>
            <person name="Yang D."/>
            <person name="Bader C.D."/>
            <person name="Teijaro C.N."/>
            <person name="Fluegel L."/>
            <person name="Davis C.M."/>
            <person name="Simpson J.R."/>
            <person name="Lauterbach L."/>
            <person name="Steele A.D."/>
            <person name="Gui C."/>
            <person name="Meng S."/>
            <person name="Li G."/>
            <person name="Viehrig K."/>
            <person name="Ye F."/>
            <person name="Su P."/>
            <person name="Kiefer A.F."/>
            <person name="Nichols A."/>
            <person name="Cepeda A.J."/>
            <person name="Yan W."/>
            <person name="Fan B."/>
            <person name="Jiang Y."/>
            <person name="Adhikari A."/>
            <person name="Zheng C.-J."/>
            <person name="Schuster L."/>
            <person name="Cowan T.M."/>
            <person name="Smanski M.J."/>
            <person name="Chevrette M.G."/>
            <person name="De Carvalho L.P.S."/>
            <person name="Shen B."/>
        </authorList>
    </citation>
    <scope>NUCLEOTIDE SEQUENCE [LARGE SCALE GENOMIC DNA]</scope>
    <source>
        <strain evidence="2 3">NPDC001166</strain>
    </source>
</reference>
<protein>
    <submittedName>
        <fullName evidence="2">Uncharacterized protein</fullName>
    </submittedName>
</protein>
<feature type="region of interest" description="Disordered" evidence="1">
    <location>
        <begin position="137"/>
        <end position="232"/>
    </location>
</feature>
<gene>
    <name evidence="2" type="ORF">ABT272_13255</name>
</gene>
<keyword evidence="3" id="KW-1185">Reference proteome</keyword>
<feature type="compositionally biased region" description="Low complexity" evidence="1">
    <location>
        <begin position="147"/>
        <end position="159"/>
    </location>
</feature>
<name>A0ABV1U5S9_9ACTN</name>